<sequence length="89" mass="9888">MVEWEYTIQDPEGLHARPASKLVMKAMKFSSDIRVSLYQNSADAKNILEVMALGAGRNDKILVRASGEDEEEALEAVKQVLAQENDLNP</sequence>
<keyword evidence="4" id="KW-0963">Cytoplasm</keyword>
<dbReference type="OrthoDB" id="9809047at2"/>
<keyword evidence="5" id="KW-0598">Phosphotransferase system</keyword>
<dbReference type="InterPro" id="IPR001020">
    <property type="entry name" value="PTS_HPr_His_P_site"/>
</dbReference>
<dbReference type="NCBIfam" id="TIGR01003">
    <property type="entry name" value="PTS_HPr_family"/>
    <property type="match status" value="1"/>
</dbReference>
<evidence type="ECO:0000256" key="1">
    <source>
        <dbReference type="ARBA" id="ARBA00003681"/>
    </source>
</evidence>
<dbReference type="GO" id="GO:0005737">
    <property type="term" value="C:cytoplasm"/>
    <property type="evidence" value="ECO:0007669"/>
    <property type="project" value="UniProtKB-SubCell"/>
</dbReference>
<dbReference type="PANTHER" id="PTHR33705">
    <property type="entry name" value="PHOSPHOCARRIER PROTEIN HPR"/>
    <property type="match status" value="1"/>
</dbReference>
<evidence type="ECO:0000256" key="5">
    <source>
        <dbReference type="ARBA" id="ARBA00022683"/>
    </source>
</evidence>
<evidence type="ECO:0000313" key="7">
    <source>
        <dbReference type="EMBL" id="EHI59715.1"/>
    </source>
</evidence>
<dbReference type="InterPro" id="IPR050399">
    <property type="entry name" value="HPr"/>
</dbReference>
<feature type="domain" description="HPr" evidence="6">
    <location>
        <begin position="1"/>
        <end position="89"/>
    </location>
</feature>
<gene>
    <name evidence="7" type="ORF">HMPREF9473_02301</name>
</gene>
<comment type="subcellular location">
    <subcellularLocation>
        <location evidence="2">Cytoplasm</location>
    </subcellularLocation>
</comment>
<proteinExistence type="predicted"/>
<keyword evidence="8" id="KW-1185">Reference proteome</keyword>
<dbReference type="AlphaFoldDB" id="G5IFM3"/>
<dbReference type="HOGENOM" id="CLU_136230_2_0_9"/>
<dbReference type="Gene3D" id="3.30.1340.10">
    <property type="entry name" value="HPr-like"/>
    <property type="match status" value="1"/>
</dbReference>
<evidence type="ECO:0000256" key="4">
    <source>
        <dbReference type="ARBA" id="ARBA00022490"/>
    </source>
</evidence>
<dbReference type="SUPFAM" id="SSF55594">
    <property type="entry name" value="HPr-like"/>
    <property type="match status" value="1"/>
</dbReference>
<dbReference type="PROSITE" id="PS00369">
    <property type="entry name" value="PTS_HPR_HIS"/>
    <property type="match status" value="1"/>
</dbReference>
<comment type="caution">
    <text evidence="7">The sequence shown here is derived from an EMBL/GenBank/DDBJ whole genome shotgun (WGS) entry which is preliminary data.</text>
</comment>
<evidence type="ECO:0000259" key="6">
    <source>
        <dbReference type="PROSITE" id="PS51350"/>
    </source>
</evidence>
<protein>
    <recommendedName>
        <fullName evidence="3">Phosphocarrier protein HPr</fullName>
    </recommendedName>
</protein>
<dbReference type="Proteomes" id="UP000005384">
    <property type="component" value="Unassembled WGS sequence"/>
</dbReference>
<comment type="function">
    <text evidence="1">General (non sugar-specific) component of the phosphoenolpyruvate-dependent sugar phosphotransferase system (sugar PTS). This major carbohydrate active-transport system catalyzes the phosphorylation of incoming sugar substrates concomitantly with their translocation across the cell membrane. The phosphoryl group from phosphoenolpyruvate (PEP) is transferred to the phosphoryl carrier protein HPr by enzyme I. Phospho-HPr then transfers it to the PTS EIIA domain.</text>
</comment>
<dbReference type="Pfam" id="PF00381">
    <property type="entry name" value="PTS-HPr"/>
    <property type="match status" value="1"/>
</dbReference>
<dbReference type="PATRIC" id="fig|742737.3.peg.2325"/>
<dbReference type="CDD" id="cd00367">
    <property type="entry name" value="PTS-HPr_like"/>
    <property type="match status" value="1"/>
</dbReference>
<organism evidence="7 8">
    <name type="scientific">Hungatella hathewayi WAL-18680</name>
    <dbReference type="NCBI Taxonomy" id="742737"/>
    <lineage>
        <taxon>Bacteria</taxon>
        <taxon>Bacillati</taxon>
        <taxon>Bacillota</taxon>
        <taxon>Clostridia</taxon>
        <taxon>Lachnospirales</taxon>
        <taxon>Lachnospiraceae</taxon>
        <taxon>Hungatella</taxon>
    </lineage>
</organism>
<dbReference type="InterPro" id="IPR035895">
    <property type="entry name" value="HPr-like_sf"/>
</dbReference>
<dbReference type="InterPro" id="IPR000032">
    <property type="entry name" value="HPr-like"/>
</dbReference>
<evidence type="ECO:0000256" key="3">
    <source>
        <dbReference type="ARBA" id="ARBA00020422"/>
    </source>
</evidence>
<reference evidence="7 8" key="1">
    <citation type="submission" date="2011-08" db="EMBL/GenBank/DDBJ databases">
        <title>The Genome Sequence of Clostridium hathewayi WAL-18680.</title>
        <authorList>
            <consortium name="The Broad Institute Genome Sequencing Platform"/>
            <person name="Earl A."/>
            <person name="Ward D."/>
            <person name="Feldgarden M."/>
            <person name="Gevers D."/>
            <person name="Finegold S.M."/>
            <person name="Summanen P.H."/>
            <person name="Molitoris D.R."/>
            <person name="Song M."/>
            <person name="Daigneault M."/>
            <person name="Allen-Vercoe E."/>
            <person name="Young S.K."/>
            <person name="Zeng Q."/>
            <person name="Gargeya S."/>
            <person name="Fitzgerald M."/>
            <person name="Haas B."/>
            <person name="Abouelleil A."/>
            <person name="Alvarado L."/>
            <person name="Arachchi H.M."/>
            <person name="Berlin A."/>
            <person name="Brown A."/>
            <person name="Chapman S.B."/>
            <person name="Chen Z."/>
            <person name="Dunbar C."/>
            <person name="Freedman E."/>
            <person name="Gearin G."/>
            <person name="Gellesch M."/>
            <person name="Goldberg J."/>
            <person name="Griggs A."/>
            <person name="Gujja S."/>
            <person name="Heiman D."/>
            <person name="Howarth C."/>
            <person name="Larson L."/>
            <person name="Lui A."/>
            <person name="MacDonald P.J.P."/>
            <person name="Montmayeur A."/>
            <person name="Murphy C."/>
            <person name="Neiman D."/>
            <person name="Pearson M."/>
            <person name="Priest M."/>
            <person name="Roberts A."/>
            <person name="Saif S."/>
            <person name="Shea T."/>
            <person name="Shenoy N."/>
            <person name="Sisk P."/>
            <person name="Stolte C."/>
            <person name="Sykes S."/>
            <person name="Wortman J."/>
            <person name="Nusbaum C."/>
            <person name="Birren B."/>
        </authorList>
    </citation>
    <scope>NUCLEOTIDE SEQUENCE [LARGE SCALE GENOMIC DNA]</scope>
    <source>
        <strain evidence="7 8">WAL-18680</strain>
    </source>
</reference>
<evidence type="ECO:0000313" key="8">
    <source>
        <dbReference type="Proteomes" id="UP000005384"/>
    </source>
</evidence>
<dbReference type="PROSITE" id="PS51350">
    <property type="entry name" value="PTS_HPR_DOM"/>
    <property type="match status" value="1"/>
</dbReference>
<dbReference type="PANTHER" id="PTHR33705:SF2">
    <property type="entry name" value="PHOSPHOCARRIER PROTEIN NPR"/>
    <property type="match status" value="1"/>
</dbReference>
<dbReference type="RefSeq" id="WP_006780281.1">
    <property type="nucleotide sequence ID" value="NZ_CP040506.1"/>
</dbReference>
<accession>G5IFM3</accession>
<dbReference type="GO" id="GO:0009401">
    <property type="term" value="P:phosphoenolpyruvate-dependent sugar phosphotransferase system"/>
    <property type="evidence" value="ECO:0007669"/>
    <property type="project" value="UniProtKB-KW"/>
</dbReference>
<dbReference type="EMBL" id="ADLN01000047">
    <property type="protein sequence ID" value="EHI59715.1"/>
    <property type="molecule type" value="Genomic_DNA"/>
</dbReference>
<dbReference type="PRINTS" id="PR00107">
    <property type="entry name" value="PHOSPHOCPHPR"/>
</dbReference>
<name>G5IFM3_9FIRM</name>
<evidence type="ECO:0000256" key="2">
    <source>
        <dbReference type="ARBA" id="ARBA00004496"/>
    </source>
</evidence>